<evidence type="ECO:0000313" key="7">
    <source>
        <dbReference type="Proteomes" id="UP000477951"/>
    </source>
</evidence>
<reference evidence="4 6" key="1">
    <citation type="submission" date="2018-08" db="EMBL/GenBank/DDBJ databases">
        <title>Genome sequencing of Agrobacterium vitis strain ICMP 10754.</title>
        <authorList>
            <person name="Visnovsky S.B."/>
            <person name="Pitman A.R."/>
        </authorList>
    </citation>
    <scope>NUCLEOTIDE SEQUENCE [LARGE SCALE GENOMIC DNA]</scope>
    <source>
        <strain evidence="4 6">ICMP 10754</strain>
    </source>
</reference>
<keyword evidence="3" id="KW-0812">Transmembrane</keyword>
<dbReference type="InterPro" id="IPR021273">
    <property type="entry name" value="DUF2852"/>
</dbReference>
<organism evidence="4 6">
    <name type="scientific">Agrobacterium vitis</name>
    <name type="common">Rhizobium vitis</name>
    <dbReference type="NCBI Taxonomy" id="373"/>
    <lineage>
        <taxon>Bacteria</taxon>
        <taxon>Pseudomonadati</taxon>
        <taxon>Pseudomonadota</taxon>
        <taxon>Alphaproteobacteria</taxon>
        <taxon>Hyphomicrobiales</taxon>
        <taxon>Rhizobiaceae</taxon>
        <taxon>Rhizobium/Agrobacterium group</taxon>
        <taxon>Agrobacterium</taxon>
    </lineage>
</organism>
<dbReference type="Pfam" id="PF11014">
    <property type="entry name" value="DUF2852"/>
    <property type="match status" value="1"/>
</dbReference>
<sequence>MNQSALLRPGWTPATIAMMVLGFVIFWPLGLAMLAYILWGDRFRTSKRNANEAMDAMFSKCCGSRRSRNRNRFSASSGNLAFDEWRVAELERIEQERRKLEEMREEFEAYVLELQRAKDQDEFNRFMNQRNANRRDERGSDVQTFTQD</sequence>
<dbReference type="OrthoDB" id="9806878at2"/>
<dbReference type="EMBL" id="QUSG01000003">
    <property type="protein sequence ID" value="KAA3529779.1"/>
    <property type="molecule type" value="Genomic_DNA"/>
</dbReference>
<evidence type="ECO:0000256" key="1">
    <source>
        <dbReference type="SAM" id="Coils"/>
    </source>
</evidence>
<dbReference type="Proteomes" id="UP000477951">
    <property type="component" value="Unassembled WGS sequence"/>
</dbReference>
<evidence type="ECO:0000313" key="5">
    <source>
        <dbReference type="EMBL" id="MUZ72348.1"/>
    </source>
</evidence>
<evidence type="ECO:0000313" key="6">
    <source>
        <dbReference type="Proteomes" id="UP000436911"/>
    </source>
</evidence>
<feature type="transmembrane region" description="Helical" evidence="3">
    <location>
        <begin position="16"/>
        <end position="39"/>
    </location>
</feature>
<evidence type="ECO:0000313" key="4">
    <source>
        <dbReference type="EMBL" id="KAA3529779.1"/>
    </source>
</evidence>
<protein>
    <submittedName>
        <fullName evidence="4">DUF2852 domain-containing protein</fullName>
    </submittedName>
</protein>
<accession>A0A109CR46</accession>
<dbReference type="Proteomes" id="UP000436911">
    <property type="component" value="Unassembled WGS sequence"/>
</dbReference>
<dbReference type="AlphaFoldDB" id="A0A109CR46"/>
<name>A0A109CR46_AGRVI</name>
<proteinExistence type="predicted"/>
<reference evidence="5 7" key="2">
    <citation type="submission" date="2019-12" db="EMBL/GenBank/DDBJ databases">
        <title>Whole-genome sequencing of Allorhizobium vitis.</title>
        <authorList>
            <person name="Gan H.M."/>
            <person name="Szegedi E."/>
            <person name="Burr T."/>
            <person name="Savka M.A."/>
        </authorList>
    </citation>
    <scope>NUCLEOTIDE SEQUENCE [LARGE SCALE GENOMIC DNA]</scope>
    <source>
        <strain evidence="5 7">CG516</strain>
    </source>
</reference>
<dbReference type="RefSeq" id="WP_060718921.1">
    <property type="nucleotide sequence ID" value="NZ_AP023268.1"/>
</dbReference>
<gene>
    <name evidence="4" type="ORF">DXT89_06775</name>
    <name evidence="5" type="ORF">GOZ90_06610</name>
</gene>
<comment type="caution">
    <text evidence="4">The sequence shown here is derived from an EMBL/GenBank/DDBJ whole genome shotgun (WGS) entry which is preliminary data.</text>
</comment>
<evidence type="ECO:0000256" key="3">
    <source>
        <dbReference type="SAM" id="Phobius"/>
    </source>
</evidence>
<feature type="region of interest" description="Disordered" evidence="2">
    <location>
        <begin position="127"/>
        <end position="148"/>
    </location>
</feature>
<keyword evidence="3" id="KW-0472">Membrane</keyword>
<dbReference type="EMBL" id="WPHR01000004">
    <property type="protein sequence ID" value="MUZ72348.1"/>
    <property type="molecule type" value="Genomic_DNA"/>
</dbReference>
<keyword evidence="3" id="KW-1133">Transmembrane helix</keyword>
<keyword evidence="1" id="KW-0175">Coiled coil</keyword>
<feature type="coiled-coil region" evidence="1">
    <location>
        <begin position="86"/>
        <end position="120"/>
    </location>
</feature>
<evidence type="ECO:0000256" key="2">
    <source>
        <dbReference type="SAM" id="MobiDB-lite"/>
    </source>
</evidence>
<dbReference type="GeneID" id="60683507"/>